<name>A0A9P0HSC2_NEZVI</name>
<accession>A0A9P0HSC2</accession>
<organism evidence="1 2">
    <name type="scientific">Nezara viridula</name>
    <name type="common">Southern green stink bug</name>
    <name type="synonym">Cimex viridulus</name>
    <dbReference type="NCBI Taxonomy" id="85310"/>
    <lineage>
        <taxon>Eukaryota</taxon>
        <taxon>Metazoa</taxon>
        <taxon>Ecdysozoa</taxon>
        <taxon>Arthropoda</taxon>
        <taxon>Hexapoda</taxon>
        <taxon>Insecta</taxon>
        <taxon>Pterygota</taxon>
        <taxon>Neoptera</taxon>
        <taxon>Paraneoptera</taxon>
        <taxon>Hemiptera</taxon>
        <taxon>Heteroptera</taxon>
        <taxon>Panheteroptera</taxon>
        <taxon>Pentatomomorpha</taxon>
        <taxon>Pentatomoidea</taxon>
        <taxon>Pentatomidae</taxon>
        <taxon>Pentatominae</taxon>
        <taxon>Nezara</taxon>
    </lineage>
</organism>
<dbReference type="Proteomes" id="UP001152798">
    <property type="component" value="Chromosome 6"/>
</dbReference>
<gene>
    <name evidence="1" type="ORF">NEZAVI_LOCUS14440</name>
</gene>
<proteinExistence type="predicted"/>
<evidence type="ECO:0000313" key="2">
    <source>
        <dbReference type="Proteomes" id="UP001152798"/>
    </source>
</evidence>
<reference evidence="1" key="1">
    <citation type="submission" date="2022-01" db="EMBL/GenBank/DDBJ databases">
        <authorList>
            <person name="King R."/>
        </authorList>
    </citation>
    <scope>NUCLEOTIDE SEQUENCE</scope>
</reference>
<evidence type="ECO:0000313" key="1">
    <source>
        <dbReference type="EMBL" id="CAH1406521.1"/>
    </source>
</evidence>
<keyword evidence="2" id="KW-1185">Reference proteome</keyword>
<sequence length="95" mass="10841">MDGVGLSNSSIKLEKTEGAEFSCGLIHVKQEEEEIQTTDDGDQYDRDKLSYIRQDDLKSKINPDSEALSKFSRDYSKYDDGAVDSPELRENLRIY</sequence>
<protein>
    <submittedName>
        <fullName evidence="1">Uncharacterized protein</fullName>
    </submittedName>
</protein>
<dbReference type="AlphaFoldDB" id="A0A9P0HSC2"/>
<dbReference type="EMBL" id="OV725082">
    <property type="protein sequence ID" value="CAH1406521.1"/>
    <property type="molecule type" value="Genomic_DNA"/>
</dbReference>